<evidence type="ECO:0008006" key="2">
    <source>
        <dbReference type="Google" id="ProtNLM"/>
    </source>
</evidence>
<dbReference type="OrthoDB" id="768353at2759"/>
<accession>A0A1S3X689</accession>
<proteinExistence type="predicted"/>
<gene>
    <name evidence="1" type="primary">LOC107761633</name>
</gene>
<dbReference type="PANTHER" id="PTHR46238">
    <property type="entry name" value="REVERSE TRANSCRIPTASE DOMAIN-CONTAINING PROTEIN"/>
    <property type="match status" value="1"/>
</dbReference>
<reference evidence="1" key="1">
    <citation type="submission" date="2025-08" db="UniProtKB">
        <authorList>
            <consortium name="RefSeq"/>
        </authorList>
    </citation>
    <scope>IDENTIFICATION</scope>
</reference>
<name>A0A1S3X689_TOBAC</name>
<organism evidence="1">
    <name type="scientific">Nicotiana tabacum</name>
    <name type="common">Common tobacco</name>
    <dbReference type="NCBI Taxonomy" id="4097"/>
    <lineage>
        <taxon>Eukaryota</taxon>
        <taxon>Viridiplantae</taxon>
        <taxon>Streptophyta</taxon>
        <taxon>Embryophyta</taxon>
        <taxon>Tracheophyta</taxon>
        <taxon>Spermatophyta</taxon>
        <taxon>Magnoliopsida</taxon>
        <taxon>eudicotyledons</taxon>
        <taxon>Gunneridae</taxon>
        <taxon>Pentapetalae</taxon>
        <taxon>asterids</taxon>
        <taxon>lamiids</taxon>
        <taxon>Solanales</taxon>
        <taxon>Solanaceae</taxon>
        <taxon>Nicotianoideae</taxon>
        <taxon>Nicotianeae</taxon>
        <taxon>Nicotiana</taxon>
    </lineage>
</organism>
<sequence>MGGDSEHFPVVMGLHQGSAFSPFLFALTMDVLAQNIQRKCHEYLECKFNDGAHESHVDVKLDTQVKKGSFKYLRSIIQGNKEINEDVAYCIGTGWMKWRLAVDVLCDRNVPSRLKGKFMRMLRWMSGYPRRDKIRNEAIRDKVRVASVEDKIRESSLKWFGHAKRRSIDAFVRRYERLTMVGLRKGRGRPRKLILAGIESGTTKYSRIERW</sequence>
<evidence type="ECO:0000313" key="1">
    <source>
        <dbReference type="RefSeq" id="XP_016435361.1"/>
    </source>
</evidence>
<dbReference type="KEGG" id="nta:107761633"/>
<dbReference type="PANTHER" id="PTHR46238:SF8">
    <property type="entry name" value="ENDONUCLEASE_EXONUCLEASE_PHOSPHATASE DOMAIN-CONTAINING PROTEIN"/>
    <property type="match status" value="1"/>
</dbReference>
<protein>
    <recommendedName>
        <fullName evidence="2">Reverse transcriptase domain-containing protein</fullName>
    </recommendedName>
</protein>
<dbReference type="STRING" id="4097.A0A1S3X689"/>
<dbReference type="PaxDb" id="4097-A0A1S3X689"/>
<dbReference type="RefSeq" id="XP_016435361.1">
    <property type="nucleotide sequence ID" value="XM_016579875.1"/>
</dbReference>
<dbReference type="AlphaFoldDB" id="A0A1S3X689"/>